<feature type="compositionally biased region" description="Basic and acidic residues" evidence="1">
    <location>
        <begin position="418"/>
        <end position="434"/>
    </location>
</feature>
<feature type="compositionally biased region" description="Low complexity" evidence="1">
    <location>
        <begin position="407"/>
        <end position="417"/>
    </location>
</feature>
<feature type="compositionally biased region" description="Low complexity" evidence="1">
    <location>
        <begin position="666"/>
        <end position="685"/>
    </location>
</feature>
<feature type="region of interest" description="Disordered" evidence="1">
    <location>
        <begin position="652"/>
        <end position="709"/>
    </location>
</feature>
<feature type="region of interest" description="Disordered" evidence="1">
    <location>
        <begin position="931"/>
        <end position="967"/>
    </location>
</feature>
<evidence type="ECO:0000256" key="1">
    <source>
        <dbReference type="SAM" id="MobiDB-lite"/>
    </source>
</evidence>
<comment type="caution">
    <text evidence="3">The sequence shown here is derived from an EMBL/GenBank/DDBJ whole genome shotgun (WGS) entry which is preliminary data.</text>
</comment>
<feature type="compositionally biased region" description="Polar residues" evidence="1">
    <location>
        <begin position="955"/>
        <end position="967"/>
    </location>
</feature>
<gene>
    <name evidence="3" type="ORF">PPERSA_13154</name>
</gene>
<dbReference type="GO" id="GO:0030552">
    <property type="term" value="F:cAMP binding"/>
    <property type="evidence" value="ECO:0007669"/>
    <property type="project" value="TreeGrafter"/>
</dbReference>
<dbReference type="InterPro" id="IPR014710">
    <property type="entry name" value="RmlC-like_jellyroll"/>
</dbReference>
<evidence type="ECO:0000313" key="4">
    <source>
        <dbReference type="Proteomes" id="UP000054937"/>
    </source>
</evidence>
<dbReference type="PANTHER" id="PTHR11635">
    <property type="entry name" value="CAMP-DEPENDENT PROTEIN KINASE REGULATORY CHAIN"/>
    <property type="match status" value="1"/>
</dbReference>
<dbReference type="Gene3D" id="2.60.120.10">
    <property type="entry name" value="Jelly Rolls"/>
    <property type="match status" value="2"/>
</dbReference>
<evidence type="ECO:0000313" key="3">
    <source>
        <dbReference type="EMBL" id="KRW99574.1"/>
    </source>
</evidence>
<name>A0A0V0QBG5_PSEPJ</name>
<feature type="compositionally biased region" description="Low complexity" evidence="1">
    <location>
        <begin position="938"/>
        <end position="952"/>
    </location>
</feature>
<dbReference type="GO" id="GO:0005829">
    <property type="term" value="C:cytosol"/>
    <property type="evidence" value="ECO:0007669"/>
    <property type="project" value="TreeGrafter"/>
</dbReference>
<feature type="domain" description="Cyclic nucleotide-binding" evidence="2">
    <location>
        <begin position="345"/>
        <end position="393"/>
    </location>
</feature>
<sequence>MIIESILLSQSIESEQSQTPIQFSKHQNFTQNLDLSTDGSSLSCSIKLLQNQQKQTQNYQGSFQTIKKGGEFQGGFYSLGKRQSIQQQQQQFILGGVCQVPVQGNTYQMQNQNLQIQNSQSLQQQQQNKMISQFQLQNQVQVFIKENTQQNCRRQMIIKNEVSSLPGKIVYMNFSSAVSGQQVNYQQNQDPSILVNEISIDYHKKNHVLFRKGQYGQTFYLVLKGGCHLLVPKKQEQYIQEQNEIVAPKKSIKSQNAEADMKLSIQEFQEKYFENDQIVFEFQPGTAFGEIALMAANRTRTGTIICSSEVNILLGMTKNGFDKILKNYKDQQAESALSFLKTFSFIKNIPYSYQLTLLHNISTKNYIRSQFIYKEGDPVQYIFFIKSGRYKITCSYDYGKEKESDSNLQLQQQQNQQENEKNDNNQKLQQEKLKKQQQNENKKKNAIGTLKDYVDEDEDQEAEKKKQQEKQKLSKKKRKQQKLLEQQKQEELEKQQKLQQKQQNNQENQKKGLFIHKQNQKNQEFEIKSNRFDLFLIADDGYFGDLEIVLKKKNRVTRVEVLSPHAEVLMIPKNRFLNIIDMGYTLKEFLKLAKSKSAFVDERINSLIHQKEELKNEYSQENNMISQMVEATNQSELNQIEQRMEKMRQYKYEQKMEQKNARKAQENQNQNQNQNQTMAKNNSYNYKKDKKKKMQSIHQNSSVFSEDDLDEEQAGVDLLDILAKTKNLDKQREINKLKINKQAKERIQSLLDASVGTGVQPSKLYEQQKNLSLNQDSFRYSQMKSQSLLDISQKGDDTNKNKSSYKQSIKNNFNLQYNVSENSNRYNKQNNIYFTSNFSTMNNSLDRKQQLNQNNQDQNQKNFDNGNNNKSFLPKINKINSYAHINSHFSSQKQSLQFEQDVLSKKQINQQDEFQNMRNSKNQQVLKTEIGEDEKLQQNKNNENKNQNNSESENMDQINSKDMVSNRSKTVKLNSVYSRQSSFKQENQQNGQQEYNEYYNQNKGEIQLNSSYQKMQNSQFQSPKSNPYNNKSKRFYKAQNLNKKQNSQPSLFNDYCVQDVDQERKLPIIQNNQMDLKNLKNNYKNKSEVQFVQQNKQNQQNIQQNSNIILDKKQYILQQQIQQKNQSYNGSIQKMDNSLVNDNNSYIQVADRNKNLNVKQDNQINNSQKSLKLKEQQQKQQQQFIFQGSEGVNKMQRNQTEKKFDKSKHYQFVHNVDTHVANKHLGIKKTYLEFFKIMNDDDFQSLPMDLEFEKQSNFVYHSKIKMGKDNFIQRGKNRVLLRDKSGNILKFDVKSLNDYSKQK</sequence>
<feature type="compositionally biased region" description="Basic and acidic residues" evidence="1">
    <location>
        <begin position="652"/>
        <end position="665"/>
    </location>
</feature>
<dbReference type="GO" id="GO:0005952">
    <property type="term" value="C:cAMP-dependent protein kinase complex"/>
    <property type="evidence" value="ECO:0007669"/>
    <property type="project" value="InterPro"/>
</dbReference>
<dbReference type="OrthoDB" id="166212at2759"/>
<dbReference type="GO" id="GO:0034236">
    <property type="term" value="F:protein kinase A catalytic subunit binding"/>
    <property type="evidence" value="ECO:0007669"/>
    <property type="project" value="TreeGrafter"/>
</dbReference>
<keyword evidence="4" id="KW-1185">Reference proteome</keyword>
<feature type="compositionally biased region" description="Basic and acidic residues" evidence="1">
    <location>
        <begin position="462"/>
        <end position="472"/>
    </location>
</feature>
<proteinExistence type="predicted"/>
<dbReference type="InterPro" id="IPR050503">
    <property type="entry name" value="cAMP-dep_PK_reg_su-like"/>
</dbReference>
<dbReference type="InterPro" id="IPR000595">
    <property type="entry name" value="cNMP-bd_dom"/>
</dbReference>
<dbReference type="OMA" id="TIPFIAN"/>
<protein>
    <submittedName>
        <fullName evidence="3">Cyclic nucleotide-binding protein</fullName>
    </submittedName>
</protein>
<feature type="region of interest" description="Disordered" evidence="1">
    <location>
        <begin position="404"/>
        <end position="482"/>
    </location>
</feature>
<dbReference type="EMBL" id="LDAU01000208">
    <property type="protein sequence ID" value="KRW99574.1"/>
    <property type="molecule type" value="Genomic_DNA"/>
</dbReference>
<dbReference type="GO" id="GO:0004862">
    <property type="term" value="F:cAMP-dependent protein kinase inhibitor activity"/>
    <property type="evidence" value="ECO:0007669"/>
    <property type="project" value="TreeGrafter"/>
</dbReference>
<dbReference type="PROSITE" id="PS50042">
    <property type="entry name" value="CNMP_BINDING_3"/>
    <property type="match status" value="2"/>
</dbReference>
<reference evidence="3 4" key="1">
    <citation type="journal article" date="2015" name="Sci. Rep.">
        <title>Genome of the facultative scuticociliatosis pathogen Pseudocohnilembus persalinus provides insight into its virulence through horizontal gene transfer.</title>
        <authorList>
            <person name="Xiong J."/>
            <person name="Wang G."/>
            <person name="Cheng J."/>
            <person name="Tian M."/>
            <person name="Pan X."/>
            <person name="Warren A."/>
            <person name="Jiang C."/>
            <person name="Yuan D."/>
            <person name="Miao W."/>
        </authorList>
    </citation>
    <scope>NUCLEOTIDE SEQUENCE [LARGE SCALE GENOMIC DNA]</scope>
    <source>
        <strain evidence="3">36N120E</strain>
    </source>
</reference>
<dbReference type="InParanoid" id="A0A0V0QBG5"/>
<organism evidence="3 4">
    <name type="scientific">Pseudocohnilembus persalinus</name>
    <name type="common">Ciliate</name>
    <dbReference type="NCBI Taxonomy" id="266149"/>
    <lineage>
        <taxon>Eukaryota</taxon>
        <taxon>Sar</taxon>
        <taxon>Alveolata</taxon>
        <taxon>Ciliophora</taxon>
        <taxon>Intramacronucleata</taxon>
        <taxon>Oligohymenophorea</taxon>
        <taxon>Scuticociliatia</taxon>
        <taxon>Philasterida</taxon>
        <taxon>Pseudocohnilembidae</taxon>
        <taxon>Pseudocohnilembus</taxon>
    </lineage>
</organism>
<dbReference type="Proteomes" id="UP000054937">
    <property type="component" value="Unassembled WGS sequence"/>
</dbReference>
<dbReference type="PANTHER" id="PTHR11635:SF152">
    <property type="entry name" value="CAMP-DEPENDENT PROTEIN KINASE TYPE I REGULATORY SUBUNIT-RELATED"/>
    <property type="match status" value="1"/>
</dbReference>
<evidence type="ECO:0000259" key="2">
    <source>
        <dbReference type="PROSITE" id="PS50042"/>
    </source>
</evidence>
<feature type="domain" description="Cyclic nucleotide-binding" evidence="2">
    <location>
        <begin position="194"/>
        <end position="342"/>
    </location>
</feature>
<dbReference type="SUPFAM" id="SSF51206">
    <property type="entry name" value="cAMP-binding domain-like"/>
    <property type="match status" value="2"/>
</dbReference>
<dbReference type="InterPro" id="IPR018490">
    <property type="entry name" value="cNMP-bd_dom_sf"/>
</dbReference>
<accession>A0A0V0QBG5</accession>
<dbReference type="CDD" id="cd00038">
    <property type="entry name" value="CAP_ED"/>
    <property type="match status" value="1"/>
</dbReference>